<dbReference type="NCBIfam" id="TIGR01351">
    <property type="entry name" value="adk"/>
    <property type="match status" value="1"/>
</dbReference>
<dbReference type="RefSeq" id="WP_016185980.1">
    <property type="nucleotide sequence ID" value="NZ_ASWO01000003.1"/>
</dbReference>
<protein>
    <recommendedName>
        <fullName evidence="6 8">Adenylate kinase</fullName>
        <shortName evidence="6">AK</shortName>
        <ecNumber evidence="6 8">2.7.4.3</ecNumber>
    </recommendedName>
    <alternativeName>
        <fullName evidence="6">ATP-AMP transphosphorylase</fullName>
    </alternativeName>
    <alternativeName>
        <fullName evidence="6">ATP:AMP phosphotransferase</fullName>
    </alternativeName>
    <alternativeName>
        <fullName evidence="6">Adenylate monophosphate kinase</fullName>
    </alternativeName>
</protein>
<feature type="binding site" evidence="6">
    <location>
        <position position="130"/>
    </location>
    <ligand>
        <name>Zn(2+)</name>
        <dbReference type="ChEBI" id="CHEBI:29105"/>
        <note>structural</note>
    </ligand>
</feature>
<evidence type="ECO:0000256" key="4">
    <source>
        <dbReference type="ARBA" id="ARBA00022777"/>
    </source>
</evidence>
<dbReference type="InterPro" id="IPR000850">
    <property type="entry name" value="Adenylat/UMP-CMP_kin"/>
</dbReference>
<keyword evidence="4 6" id="KW-0418">Kinase</keyword>
<keyword evidence="5 6" id="KW-0067">ATP-binding</keyword>
<feature type="binding site" evidence="6">
    <location>
        <begin position="136"/>
        <end position="137"/>
    </location>
    <ligand>
        <name>ATP</name>
        <dbReference type="ChEBI" id="CHEBI:30616"/>
    </ligand>
</feature>
<keyword evidence="6" id="KW-0862">Zinc</keyword>
<feature type="binding site" evidence="6">
    <location>
        <position position="161"/>
    </location>
    <ligand>
        <name>AMP</name>
        <dbReference type="ChEBI" id="CHEBI:456215"/>
    </ligand>
</feature>
<keyword evidence="6" id="KW-0963">Cytoplasm</keyword>
<feature type="binding site" evidence="6">
    <location>
        <position position="200"/>
    </location>
    <ligand>
        <name>ATP</name>
        <dbReference type="ChEBI" id="CHEBI:30616"/>
    </ligand>
</feature>
<evidence type="ECO:0000313" key="11">
    <source>
        <dbReference type="Proteomes" id="UP000015961"/>
    </source>
</evidence>
<dbReference type="InterPro" id="IPR007862">
    <property type="entry name" value="Adenylate_kinase_lid-dom"/>
</dbReference>
<dbReference type="SUPFAM" id="SSF52540">
    <property type="entry name" value="P-loop containing nucleoside triphosphate hydrolases"/>
    <property type="match status" value="1"/>
</dbReference>
<dbReference type="eggNOG" id="COG0563">
    <property type="taxonomic scope" value="Bacteria"/>
</dbReference>
<dbReference type="GO" id="GO:0005524">
    <property type="term" value="F:ATP binding"/>
    <property type="evidence" value="ECO:0007669"/>
    <property type="project" value="UniProtKB-UniRule"/>
</dbReference>
<keyword evidence="2 6" id="KW-0545">Nucleotide biosynthesis</keyword>
<comment type="domain">
    <text evidence="6">Consists of three domains, a large central CORE domain and two small peripheral domains, NMPbind and LID, which undergo movements during catalysis. The LID domain closes over the site of phosphoryl transfer upon ATP binding. Assembling and dissambling the active center during each catalytic cycle provides an effective means to prevent ATP hydrolysis. Some bacteria have evolved a zinc-coordinating structure that stabilizes the LID domain.</text>
</comment>
<dbReference type="EMBL" id="ASWO01000003">
    <property type="protein sequence ID" value="EOT86293.1"/>
    <property type="molecule type" value="Genomic_DNA"/>
</dbReference>
<feature type="binding site" evidence="6">
    <location>
        <position position="172"/>
    </location>
    <ligand>
        <name>AMP</name>
        <dbReference type="ChEBI" id="CHEBI:456215"/>
    </ligand>
</feature>
<sequence length="214" mass="23759">MNLVLMGLPGAGKGTQAERIVAAYNLPHISTGDMFRAAMANETALGLKAKSYMDQGNLVPDEVTNGIVKERLDEADTANGFLLDGFPRTLDQAKALDEMLKELGKKLDAVIDIHVPEEILVDRLTGRFMCRNCGATYHREFNPPKVEGTCDKCGAHEFYQREDDKPETVKNRLAVNIKSSEPILNYYKEEGLLQSIDGNREIDAVFADVQKIIE</sequence>
<feature type="binding site" evidence="6">
    <location>
        <position position="150"/>
    </location>
    <ligand>
        <name>Zn(2+)</name>
        <dbReference type="ChEBI" id="CHEBI:29105"/>
        <note>structural</note>
    </ligand>
</feature>
<feature type="domain" description="Adenylate kinase active site lid" evidence="9">
    <location>
        <begin position="127"/>
        <end position="163"/>
    </location>
</feature>
<gene>
    <name evidence="6" type="primary">adk</name>
    <name evidence="10" type="ORF">I573_01048</name>
</gene>
<evidence type="ECO:0000259" key="9">
    <source>
        <dbReference type="Pfam" id="PF05191"/>
    </source>
</evidence>
<dbReference type="UniPathway" id="UPA00588">
    <property type="reaction ID" value="UER00649"/>
</dbReference>
<comment type="subcellular location">
    <subcellularLocation>
        <location evidence="6 8">Cytoplasm</location>
    </subcellularLocation>
</comment>
<feature type="region of interest" description="NMP" evidence="6">
    <location>
        <begin position="30"/>
        <end position="59"/>
    </location>
</feature>
<evidence type="ECO:0000256" key="7">
    <source>
        <dbReference type="RuleBase" id="RU003330"/>
    </source>
</evidence>
<evidence type="ECO:0000256" key="3">
    <source>
        <dbReference type="ARBA" id="ARBA00022741"/>
    </source>
</evidence>
<dbReference type="NCBIfam" id="NF011100">
    <property type="entry name" value="PRK14527.1"/>
    <property type="match status" value="1"/>
</dbReference>
<dbReference type="PATRIC" id="fig|1140003.3.peg.1488"/>
<evidence type="ECO:0000256" key="5">
    <source>
        <dbReference type="ARBA" id="ARBA00022840"/>
    </source>
</evidence>
<name>S0KNN7_9ENTE</name>
<feature type="binding site" evidence="6">
    <location>
        <position position="92"/>
    </location>
    <ligand>
        <name>AMP</name>
        <dbReference type="ChEBI" id="CHEBI:456215"/>
    </ligand>
</feature>
<evidence type="ECO:0000256" key="1">
    <source>
        <dbReference type="ARBA" id="ARBA00022679"/>
    </source>
</evidence>
<keyword evidence="11" id="KW-1185">Reference proteome</keyword>
<dbReference type="PRINTS" id="PR00094">
    <property type="entry name" value="ADENYLTKNASE"/>
</dbReference>
<feature type="binding site" evidence="6">
    <location>
        <position position="31"/>
    </location>
    <ligand>
        <name>AMP</name>
        <dbReference type="ChEBI" id="CHEBI:456215"/>
    </ligand>
</feature>
<keyword evidence="6" id="KW-0479">Metal-binding</keyword>
<dbReference type="EC" id="2.7.4.3" evidence="6 8"/>
<dbReference type="Gene3D" id="3.40.50.300">
    <property type="entry name" value="P-loop containing nucleotide triphosphate hydrolases"/>
    <property type="match status" value="1"/>
</dbReference>
<accession>S0KNN7</accession>
<dbReference type="GO" id="GO:0005737">
    <property type="term" value="C:cytoplasm"/>
    <property type="evidence" value="ECO:0007669"/>
    <property type="project" value="UniProtKB-SubCell"/>
</dbReference>
<dbReference type="STRING" id="1140003.OMY_01541"/>
<proteinExistence type="inferred from homology"/>
<feature type="binding site" evidence="6">
    <location>
        <position position="133"/>
    </location>
    <ligand>
        <name>Zn(2+)</name>
        <dbReference type="ChEBI" id="CHEBI:29105"/>
        <note>structural</note>
    </ligand>
</feature>
<feature type="binding site" evidence="6">
    <location>
        <begin position="85"/>
        <end position="88"/>
    </location>
    <ligand>
        <name>AMP</name>
        <dbReference type="ChEBI" id="CHEBI:456215"/>
    </ligand>
</feature>
<dbReference type="FunFam" id="3.40.50.300:FF:000106">
    <property type="entry name" value="Adenylate kinase mitochondrial"/>
    <property type="match status" value="1"/>
</dbReference>
<evidence type="ECO:0000313" key="10">
    <source>
        <dbReference type="EMBL" id="EOT86293.1"/>
    </source>
</evidence>
<dbReference type="GO" id="GO:0004017">
    <property type="term" value="F:AMP kinase activity"/>
    <property type="evidence" value="ECO:0007669"/>
    <property type="project" value="UniProtKB-UniRule"/>
</dbReference>
<keyword evidence="1 6" id="KW-0808">Transferase</keyword>
<comment type="caution">
    <text evidence="6">Lacks conserved residue(s) required for the propagation of feature annotation.</text>
</comment>
<dbReference type="GO" id="GO:0008270">
    <property type="term" value="F:zinc ion binding"/>
    <property type="evidence" value="ECO:0007669"/>
    <property type="project" value="UniProtKB-UniRule"/>
</dbReference>
<dbReference type="OrthoDB" id="9805030at2"/>
<comment type="caution">
    <text evidence="10">The sequence shown here is derived from an EMBL/GenBank/DDBJ whole genome shotgun (WGS) entry which is preliminary data.</text>
</comment>
<dbReference type="Pfam" id="PF00406">
    <property type="entry name" value="ADK"/>
    <property type="match status" value="1"/>
</dbReference>
<feature type="binding site" evidence="6">
    <location>
        <position position="36"/>
    </location>
    <ligand>
        <name>AMP</name>
        <dbReference type="ChEBI" id="CHEBI:456215"/>
    </ligand>
</feature>
<dbReference type="NCBIfam" id="NF001380">
    <property type="entry name" value="PRK00279.1-2"/>
    <property type="match status" value="1"/>
</dbReference>
<dbReference type="InterPro" id="IPR006259">
    <property type="entry name" value="Adenyl_kin_sub"/>
</dbReference>
<reference evidence="10 11" key="1">
    <citation type="submission" date="2013-03" db="EMBL/GenBank/DDBJ databases">
        <title>The Genome Sequence of Enterococcus sulfureus ATCC_49903 (PacBio/Illumina hybrid assembly).</title>
        <authorList>
            <consortium name="The Broad Institute Genomics Platform"/>
            <consortium name="The Broad Institute Genome Sequencing Center for Infectious Disease"/>
            <person name="Earl A."/>
            <person name="Russ C."/>
            <person name="Gilmore M."/>
            <person name="Surin D."/>
            <person name="Walker B."/>
            <person name="Young S."/>
            <person name="Zeng Q."/>
            <person name="Gargeya S."/>
            <person name="Fitzgerald M."/>
            <person name="Haas B."/>
            <person name="Abouelleil A."/>
            <person name="Allen A.W."/>
            <person name="Alvarado L."/>
            <person name="Arachchi H.M."/>
            <person name="Berlin A.M."/>
            <person name="Chapman S.B."/>
            <person name="Gainer-Dewar J."/>
            <person name="Goldberg J."/>
            <person name="Griggs A."/>
            <person name="Gujja S."/>
            <person name="Hansen M."/>
            <person name="Howarth C."/>
            <person name="Imamovic A."/>
            <person name="Ireland A."/>
            <person name="Larimer J."/>
            <person name="McCowan C."/>
            <person name="Murphy C."/>
            <person name="Pearson M."/>
            <person name="Poon T.W."/>
            <person name="Priest M."/>
            <person name="Roberts A."/>
            <person name="Saif S."/>
            <person name="Shea T."/>
            <person name="Sisk P."/>
            <person name="Sykes S."/>
            <person name="Wortman J."/>
            <person name="Nusbaum C."/>
            <person name="Birren B."/>
        </authorList>
    </citation>
    <scope>NUCLEOTIDE SEQUENCE [LARGE SCALE GENOMIC DNA]</scope>
    <source>
        <strain evidence="10 11">ATCC 49903</strain>
    </source>
</reference>
<comment type="pathway">
    <text evidence="6">Purine metabolism; AMP biosynthesis via salvage pathway; AMP from ADP: step 1/1.</text>
</comment>
<comment type="catalytic activity">
    <reaction evidence="6 8">
        <text>AMP + ATP = 2 ADP</text>
        <dbReference type="Rhea" id="RHEA:12973"/>
        <dbReference type="ChEBI" id="CHEBI:30616"/>
        <dbReference type="ChEBI" id="CHEBI:456215"/>
        <dbReference type="ChEBI" id="CHEBI:456216"/>
        <dbReference type="EC" id="2.7.4.3"/>
    </reaction>
</comment>
<dbReference type="HAMAP" id="MF_00235">
    <property type="entry name" value="Adenylate_kinase_Adk"/>
    <property type="match status" value="1"/>
</dbReference>
<feature type="binding site" evidence="6">
    <location>
        <position position="153"/>
    </location>
    <ligand>
        <name>Zn(2+)</name>
        <dbReference type="ChEBI" id="CHEBI:29105"/>
        <note>structural</note>
    </ligand>
</feature>
<dbReference type="NCBIfam" id="NF001381">
    <property type="entry name" value="PRK00279.1-3"/>
    <property type="match status" value="1"/>
</dbReference>
<feature type="binding site" evidence="6">
    <location>
        <position position="127"/>
    </location>
    <ligand>
        <name>ATP</name>
        <dbReference type="ChEBI" id="CHEBI:30616"/>
    </ligand>
</feature>
<comment type="function">
    <text evidence="6">Catalyzes the reversible transfer of the terminal phosphate group between ATP and AMP. Plays an important role in cellular energy homeostasis and in adenine nucleotide metabolism.</text>
</comment>
<keyword evidence="3 6" id="KW-0547">Nucleotide-binding</keyword>
<feature type="binding site" evidence="6">
    <location>
        <begin position="57"/>
        <end position="59"/>
    </location>
    <ligand>
        <name>AMP</name>
        <dbReference type="ChEBI" id="CHEBI:456215"/>
    </ligand>
</feature>
<organism evidence="10 11">
    <name type="scientific">Enterococcus sulfureus ATCC 49903</name>
    <dbReference type="NCBI Taxonomy" id="1140003"/>
    <lineage>
        <taxon>Bacteria</taxon>
        <taxon>Bacillati</taxon>
        <taxon>Bacillota</taxon>
        <taxon>Bacilli</taxon>
        <taxon>Lactobacillales</taxon>
        <taxon>Enterococcaceae</taxon>
        <taxon>Enterococcus</taxon>
    </lineage>
</organism>
<dbReference type="PROSITE" id="PS00113">
    <property type="entry name" value="ADENYLATE_KINASE"/>
    <property type="match status" value="1"/>
</dbReference>
<dbReference type="InterPro" id="IPR033690">
    <property type="entry name" value="Adenylat_kinase_CS"/>
</dbReference>
<dbReference type="Pfam" id="PF05191">
    <property type="entry name" value="ADK_lid"/>
    <property type="match status" value="1"/>
</dbReference>
<comment type="subunit">
    <text evidence="6 8">Monomer.</text>
</comment>
<dbReference type="GO" id="GO:0044209">
    <property type="term" value="P:AMP salvage"/>
    <property type="evidence" value="ECO:0007669"/>
    <property type="project" value="UniProtKB-UniRule"/>
</dbReference>
<evidence type="ECO:0000256" key="6">
    <source>
        <dbReference type="HAMAP-Rule" id="MF_00235"/>
    </source>
</evidence>
<dbReference type="PANTHER" id="PTHR23359">
    <property type="entry name" value="NUCLEOTIDE KINASE"/>
    <property type="match status" value="1"/>
</dbReference>
<feature type="binding site" evidence="6">
    <location>
        <begin position="10"/>
        <end position="15"/>
    </location>
    <ligand>
        <name>ATP</name>
        <dbReference type="ChEBI" id="CHEBI:30616"/>
    </ligand>
</feature>
<comment type="similarity">
    <text evidence="6 7">Belongs to the adenylate kinase family.</text>
</comment>
<dbReference type="Proteomes" id="UP000015961">
    <property type="component" value="Unassembled WGS sequence"/>
</dbReference>
<dbReference type="CDD" id="cd01428">
    <property type="entry name" value="ADK"/>
    <property type="match status" value="1"/>
</dbReference>
<dbReference type="AlphaFoldDB" id="S0KNN7"/>
<dbReference type="InterPro" id="IPR027417">
    <property type="entry name" value="P-loop_NTPase"/>
</dbReference>
<evidence type="ECO:0000256" key="8">
    <source>
        <dbReference type="RuleBase" id="RU003331"/>
    </source>
</evidence>
<evidence type="ECO:0000256" key="2">
    <source>
        <dbReference type="ARBA" id="ARBA00022727"/>
    </source>
</evidence>